<evidence type="ECO:0000313" key="1">
    <source>
        <dbReference type="EMBL" id="RYO74039.1"/>
    </source>
</evidence>
<accession>A0A4Q4ST04</accession>
<organism evidence="1 2">
    <name type="scientific">Monosporascus ibericus</name>
    <dbReference type="NCBI Taxonomy" id="155417"/>
    <lineage>
        <taxon>Eukaryota</taxon>
        <taxon>Fungi</taxon>
        <taxon>Dikarya</taxon>
        <taxon>Ascomycota</taxon>
        <taxon>Pezizomycotina</taxon>
        <taxon>Sordariomycetes</taxon>
        <taxon>Xylariomycetidae</taxon>
        <taxon>Xylariales</taxon>
        <taxon>Xylariales incertae sedis</taxon>
        <taxon>Monosporascus</taxon>
    </lineage>
</organism>
<dbReference type="OrthoDB" id="4642972at2759"/>
<reference evidence="1 2" key="1">
    <citation type="submission" date="2018-06" db="EMBL/GenBank/DDBJ databases">
        <title>Complete Genomes of Monosporascus.</title>
        <authorList>
            <person name="Robinson A.J."/>
            <person name="Natvig D.O."/>
        </authorList>
    </citation>
    <scope>NUCLEOTIDE SEQUENCE [LARGE SCALE GENOMIC DNA]</scope>
    <source>
        <strain evidence="1 2">CBS 110550</strain>
    </source>
</reference>
<evidence type="ECO:0000313" key="2">
    <source>
        <dbReference type="Proteomes" id="UP000293360"/>
    </source>
</evidence>
<keyword evidence="2" id="KW-1185">Reference proteome</keyword>
<name>A0A4Q4ST04_9PEZI</name>
<dbReference type="Proteomes" id="UP000293360">
    <property type="component" value="Unassembled WGS sequence"/>
</dbReference>
<comment type="caution">
    <text evidence="1">The sequence shown here is derived from an EMBL/GenBank/DDBJ whole genome shotgun (WGS) entry which is preliminary data.</text>
</comment>
<dbReference type="EMBL" id="QJNU01001597">
    <property type="protein sequence ID" value="RYO74039.1"/>
    <property type="molecule type" value="Genomic_DNA"/>
</dbReference>
<protein>
    <submittedName>
        <fullName evidence="1">Uncharacterized protein</fullName>
    </submittedName>
</protein>
<sequence length="312" mass="35922">MHCKAYCGQQACPLGADMYGYCSEHFKQERGLYHYYKAHEQMYHQYRLDDCIETLERKHQHITLAIQARELHTDWFFHNSRCDSHDDHVLGLMYDQSFLQRGIFDSGLGYISVDVNETTRARLEEAVLRVGSNWQEENACGRYGDMPAIKIVPPDTPGARYVPRRPELVNWGDFEDSEDSPWSDVSSNTDNTWRDWCAKVETFFRLLAAPDGQPRLDKHNHYGYDLGLDSGTHTKGSEDAGYCPRAEEGGYSLACWKRRRVYEQKLLNGSILVDKGGLRDGDKRRCPRHDSSSAGWRENIVGEFGAERIEIP</sequence>
<dbReference type="AlphaFoldDB" id="A0A4Q4ST04"/>
<proteinExistence type="predicted"/>
<gene>
    <name evidence="1" type="ORF">DL764_010999</name>
</gene>